<dbReference type="Gene3D" id="3.10.20.310">
    <property type="entry name" value="membrane protein fhac"/>
    <property type="match status" value="1"/>
</dbReference>
<reference evidence="13" key="1">
    <citation type="journal article" date="2019" name="Int. J. Syst. Evol. Microbiol.">
        <title>The Global Catalogue of Microorganisms (GCM) 10K type strain sequencing project: providing services to taxonomists for standard genome sequencing and annotation.</title>
        <authorList>
            <consortium name="The Broad Institute Genomics Platform"/>
            <consortium name="The Broad Institute Genome Sequencing Center for Infectious Disease"/>
            <person name="Wu L."/>
            <person name="Ma J."/>
        </authorList>
    </citation>
    <scope>NUCLEOTIDE SEQUENCE [LARGE SCALE GENOMIC DNA]</scope>
    <source>
        <strain evidence="13">KCTC 42984</strain>
    </source>
</reference>
<evidence type="ECO:0000256" key="10">
    <source>
        <dbReference type="SAM" id="MobiDB-lite"/>
    </source>
</evidence>
<feature type="domain" description="POTRA" evidence="11">
    <location>
        <begin position="92"/>
        <end position="160"/>
    </location>
</feature>
<evidence type="ECO:0000256" key="3">
    <source>
        <dbReference type="ARBA" id="ARBA00022519"/>
    </source>
</evidence>
<dbReference type="InterPro" id="IPR034746">
    <property type="entry name" value="POTRA"/>
</dbReference>
<dbReference type="EMBL" id="JBHRTQ010000004">
    <property type="protein sequence ID" value="MFC3173600.1"/>
    <property type="molecule type" value="Genomic_DNA"/>
</dbReference>
<dbReference type="PANTHER" id="PTHR35851">
    <property type="entry name" value="CELL DIVISION PROTEIN FTSQ"/>
    <property type="match status" value="1"/>
</dbReference>
<evidence type="ECO:0000313" key="13">
    <source>
        <dbReference type="Proteomes" id="UP001595604"/>
    </source>
</evidence>
<evidence type="ECO:0000256" key="6">
    <source>
        <dbReference type="ARBA" id="ARBA00022989"/>
    </source>
</evidence>
<dbReference type="Pfam" id="PF08478">
    <property type="entry name" value="POTRA_1"/>
    <property type="match status" value="1"/>
</dbReference>
<dbReference type="PANTHER" id="PTHR35851:SF1">
    <property type="entry name" value="CELL DIVISION PROTEIN FTSQ"/>
    <property type="match status" value="1"/>
</dbReference>
<dbReference type="InterPro" id="IPR026579">
    <property type="entry name" value="FtsQ"/>
</dbReference>
<protein>
    <recommendedName>
        <fullName evidence="9">Cell division protein FtsQ</fullName>
    </recommendedName>
</protein>
<dbReference type="HAMAP" id="MF_00911">
    <property type="entry name" value="FtsQ_subfam"/>
    <property type="match status" value="1"/>
</dbReference>
<dbReference type="InterPro" id="IPR013685">
    <property type="entry name" value="POTRA_FtsQ_type"/>
</dbReference>
<feature type="region of interest" description="Disordered" evidence="10">
    <location>
        <begin position="316"/>
        <end position="360"/>
    </location>
</feature>
<sequence length="360" mass="37989">MSQTLKRKAPGVARVAAQQGKARKARAARARTGSVLDAVMSWLPFSDEQLHRIFLGLIFAVAIAAAWAVALMAGVPSLARDQFGMVATNAGFALRHVEVRGAARLDKLKVYEIAFAQKGQALPLVDIEQLRADLLQLSWVGDARVSRQFPNTVVVDIVERQPRAVLRKPDRLMLIDDHGTELEPVAPERIGSRLIVSGPGAGQQVEALSTLLEAAPALKPQVREAEWVGNRRWNLTFKTGQVLALPEGDKAAPNALIAFARLDGVNRLLGGKVAAFDMRAPDRIYFRVPGRTEDEARAAAAVAAAKVAAAADRASAEASAAAATGANEDKGQGAGSAPRKAGAGSTGGSSGSHSGHREDT</sequence>
<evidence type="ECO:0000259" key="11">
    <source>
        <dbReference type="PROSITE" id="PS51779"/>
    </source>
</evidence>
<evidence type="ECO:0000256" key="8">
    <source>
        <dbReference type="ARBA" id="ARBA00023306"/>
    </source>
</evidence>
<comment type="function">
    <text evidence="9">Essential cell division protein.</text>
</comment>
<proteinExistence type="inferred from homology"/>
<comment type="similarity">
    <text evidence="9">Belongs to the FtsQ/DivIB family. FtsQ subfamily.</text>
</comment>
<keyword evidence="3 9" id="KW-0997">Cell inner membrane</keyword>
<gene>
    <name evidence="9" type="primary">ftsQ</name>
    <name evidence="12" type="ORF">ACFOD9_04985</name>
</gene>
<keyword evidence="5 9" id="KW-0812">Transmembrane</keyword>
<keyword evidence="7 9" id="KW-0472">Membrane</keyword>
<name>A0ABV7ILW7_9SPHN</name>
<dbReference type="InterPro" id="IPR005548">
    <property type="entry name" value="Cell_div_FtsQ/DivIB_C"/>
</dbReference>
<evidence type="ECO:0000256" key="1">
    <source>
        <dbReference type="ARBA" id="ARBA00004370"/>
    </source>
</evidence>
<keyword evidence="4 9" id="KW-0132">Cell division</keyword>
<evidence type="ECO:0000256" key="7">
    <source>
        <dbReference type="ARBA" id="ARBA00023136"/>
    </source>
</evidence>
<dbReference type="GO" id="GO:0051301">
    <property type="term" value="P:cell division"/>
    <property type="evidence" value="ECO:0007669"/>
    <property type="project" value="UniProtKB-KW"/>
</dbReference>
<comment type="caution">
    <text evidence="12">The sequence shown here is derived from an EMBL/GenBank/DDBJ whole genome shotgun (WGS) entry which is preliminary data.</text>
</comment>
<dbReference type="RefSeq" id="WP_379508977.1">
    <property type="nucleotide sequence ID" value="NZ_JBHRTQ010000004.1"/>
</dbReference>
<evidence type="ECO:0000256" key="5">
    <source>
        <dbReference type="ARBA" id="ARBA00022692"/>
    </source>
</evidence>
<comment type="subcellular location">
    <subcellularLocation>
        <location evidence="9">Cell inner membrane</location>
        <topology evidence="9">Single-pass type II membrane protein</topology>
    </subcellularLocation>
    <subcellularLocation>
        <location evidence="1">Membrane</location>
    </subcellularLocation>
    <text evidence="9">Localizes to the division septum.</text>
</comment>
<organism evidence="12 13">
    <name type="scientific">Novosphingobium bradum</name>
    <dbReference type="NCBI Taxonomy" id="1737444"/>
    <lineage>
        <taxon>Bacteria</taxon>
        <taxon>Pseudomonadati</taxon>
        <taxon>Pseudomonadota</taxon>
        <taxon>Alphaproteobacteria</taxon>
        <taxon>Sphingomonadales</taxon>
        <taxon>Sphingomonadaceae</taxon>
        <taxon>Novosphingobium</taxon>
    </lineage>
</organism>
<evidence type="ECO:0000256" key="2">
    <source>
        <dbReference type="ARBA" id="ARBA00022475"/>
    </source>
</evidence>
<keyword evidence="8 9" id="KW-0131">Cell cycle</keyword>
<evidence type="ECO:0000256" key="9">
    <source>
        <dbReference type="HAMAP-Rule" id="MF_00911"/>
    </source>
</evidence>
<dbReference type="Pfam" id="PF03799">
    <property type="entry name" value="FtsQ_DivIB_C"/>
    <property type="match status" value="1"/>
</dbReference>
<keyword evidence="6 9" id="KW-1133">Transmembrane helix</keyword>
<dbReference type="PROSITE" id="PS51779">
    <property type="entry name" value="POTRA"/>
    <property type="match status" value="1"/>
</dbReference>
<feature type="transmembrane region" description="Helical" evidence="9">
    <location>
        <begin position="53"/>
        <end position="75"/>
    </location>
</feature>
<dbReference type="Proteomes" id="UP001595604">
    <property type="component" value="Unassembled WGS sequence"/>
</dbReference>
<keyword evidence="13" id="KW-1185">Reference proteome</keyword>
<evidence type="ECO:0000313" key="12">
    <source>
        <dbReference type="EMBL" id="MFC3173600.1"/>
    </source>
</evidence>
<keyword evidence="2 9" id="KW-1003">Cell membrane</keyword>
<accession>A0ABV7ILW7</accession>
<evidence type="ECO:0000256" key="4">
    <source>
        <dbReference type="ARBA" id="ARBA00022618"/>
    </source>
</evidence>